<sequence>MIETFADADALADAAAAWILDGLADGLAARGHATLVGTGGRSPGPVYDRLSRAELDWGRVTVTLSDDRFVSPNHPDSNAGLVRRRLLVGAAAAASFQPLRYDVADEDASAEAAEPHIRPLVPFDVLMLGMGEDGHIASLIPGDPRLAQGLDPAGSRLVQGVPAGLGAPPLPRMTLTLPALASARRILILTSGEARRRVLEGGDVRPVHVLAETTTSPLRVLWTP</sequence>
<keyword evidence="10" id="KW-1185">Reference proteome</keyword>
<dbReference type="EMBL" id="JBHTLQ010000056">
    <property type="protein sequence ID" value="MFD1192420.1"/>
    <property type="molecule type" value="Genomic_DNA"/>
</dbReference>
<dbReference type="InterPro" id="IPR037171">
    <property type="entry name" value="NagB/RpiA_transferase-like"/>
</dbReference>
<dbReference type="RefSeq" id="WP_377354512.1">
    <property type="nucleotide sequence ID" value="NZ_JBHTLQ010000056.1"/>
</dbReference>
<evidence type="ECO:0000256" key="1">
    <source>
        <dbReference type="ARBA" id="ARBA00000832"/>
    </source>
</evidence>
<dbReference type="CDD" id="cd01400">
    <property type="entry name" value="6PGL"/>
    <property type="match status" value="1"/>
</dbReference>
<evidence type="ECO:0000256" key="6">
    <source>
        <dbReference type="ARBA" id="ARBA00020337"/>
    </source>
</evidence>
<evidence type="ECO:0000256" key="4">
    <source>
        <dbReference type="ARBA" id="ARBA00010662"/>
    </source>
</evidence>
<keyword evidence="7 9" id="KW-0378">Hydrolase</keyword>
<evidence type="ECO:0000256" key="3">
    <source>
        <dbReference type="ARBA" id="ARBA00004961"/>
    </source>
</evidence>
<dbReference type="GO" id="GO:0017057">
    <property type="term" value="F:6-phosphogluconolactonase activity"/>
    <property type="evidence" value="ECO:0007669"/>
    <property type="project" value="UniProtKB-EC"/>
</dbReference>
<dbReference type="SUPFAM" id="SSF100950">
    <property type="entry name" value="NagB/RpiA/CoA transferase-like"/>
    <property type="match status" value="1"/>
</dbReference>
<evidence type="ECO:0000259" key="8">
    <source>
        <dbReference type="Pfam" id="PF01182"/>
    </source>
</evidence>
<dbReference type="EC" id="3.1.1.31" evidence="5 7"/>
<comment type="caution">
    <text evidence="9">The sequence shown here is derived from an EMBL/GenBank/DDBJ whole genome shotgun (WGS) entry which is preliminary data.</text>
</comment>
<dbReference type="PANTHER" id="PTHR11054">
    <property type="entry name" value="6-PHOSPHOGLUCONOLACTONASE"/>
    <property type="match status" value="1"/>
</dbReference>
<feature type="domain" description="Glucosamine/galactosamine-6-phosphate isomerase" evidence="8">
    <location>
        <begin position="7"/>
        <end position="200"/>
    </location>
</feature>
<gene>
    <name evidence="7 9" type="primary">pgl</name>
    <name evidence="9" type="ORF">ACFQ27_17660</name>
</gene>
<dbReference type="InterPro" id="IPR005900">
    <property type="entry name" value="6-phosphogluconolactonase_DevB"/>
</dbReference>
<dbReference type="InterPro" id="IPR039104">
    <property type="entry name" value="6PGL"/>
</dbReference>
<dbReference type="NCBIfam" id="TIGR01198">
    <property type="entry name" value="pgl"/>
    <property type="match status" value="1"/>
</dbReference>
<evidence type="ECO:0000313" key="10">
    <source>
        <dbReference type="Proteomes" id="UP001597216"/>
    </source>
</evidence>
<evidence type="ECO:0000256" key="7">
    <source>
        <dbReference type="RuleBase" id="RU365095"/>
    </source>
</evidence>
<accession>A0ABW3T5S6</accession>
<comment type="catalytic activity">
    <reaction evidence="1 7">
        <text>6-phospho-D-glucono-1,5-lactone + H2O = 6-phospho-D-gluconate + H(+)</text>
        <dbReference type="Rhea" id="RHEA:12556"/>
        <dbReference type="ChEBI" id="CHEBI:15377"/>
        <dbReference type="ChEBI" id="CHEBI:15378"/>
        <dbReference type="ChEBI" id="CHEBI:57955"/>
        <dbReference type="ChEBI" id="CHEBI:58759"/>
        <dbReference type="EC" id="3.1.1.31"/>
    </reaction>
</comment>
<evidence type="ECO:0000256" key="2">
    <source>
        <dbReference type="ARBA" id="ARBA00002681"/>
    </source>
</evidence>
<dbReference type="PANTHER" id="PTHR11054:SF0">
    <property type="entry name" value="6-PHOSPHOGLUCONOLACTONASE"/>
    <property type="match status" value="1"/>
</dbReference>
<dbReference type="Gene3D" id="3.40.50.1360">
    <property type="match status" value="1"/>
</dbReference>
<comment type="pathway">
    <text evidence="3 7">Carbohydrate degradation; pentose phosphate pathway; D-ribulose 5-phosphate from D-glucose 6-phosphate (oxidative stage): step 2/3.</text>
</comment>
<dbReference type="Proteomes" id="UP001597216">
    <property type="component" value="Unassembled WGS sequence"/>
</dbReference>
<evidence type="ECO:0000256" key="5">
    <source>
        <dbReference type="ARBA" id="ARBA00013198"/>
    </source>
</evidence>
<reference evidence="10" key="1">
    <citation type="journal article" date="2019" name="Int. J. Syst. Evol. Microbiol.">
        <title>The Global Catalogue of Microorganisms (GCM) 10K type strain sequencing project: providing services to taxonomists for standard genome sequencing and annotation.</title>
        <authorList>
            <consortium name="The Broad Institute Genomics Platform"/>
            <consortium name="The Broad Institute Genome Sequencing Center for Infectious Disease"/>
            <person name="Wu L."/>
            <person name="Ma J."/>
        </authorList>
    </citation>
    <scope>NUCLEOTIDE SEQUENCE [LARGE SCALE GENOMIC DNA]</scope>
    <source>
        <strain evidence="10">CCUG 55074</strain>
    </source>
</reference>
<evidence type="ECO:0000313" key="9">
    <source>
        <dbReference type="EMBL" id="MFD1192420.1"/>
    </source>
</evidence>
<protein>
    <recommendedName>
        <fullName evidence="6 7">6-phosphogluconolactonase</fullName>
        <shortName evidence="7">6PGL</shortName>
        <ecNumber evidence="5 7">3.1.1.31</ecNumber>
    </recommendedName>
</protein>
<name>A0ABW3T5S6_9CAUL</name>
<dbReference type="InterPro" id="IPR006148">
    <property type="entry name" value="Glc/Gal-6P_isomerase"/>
</dbReference>
<dbReference type="Pfam" id="PF01182">
    <property type="entry name" value="Glucosamine_iso"/>
    <property type="match status" value="1"/>
</dbReference>
<organism evidence="9 10">
    <name type="scientific">Phenylobacterium conjunctum</name>
    <dbReference type="NCBI Taxonomy" id="1298959"/>
    <lineage>
        <taxon>Bacteria</taxon>
        <taxon>Pseudomonadati</taxon>
        <taxon>Pseudomonadota</taxon>
        <taxon>Alphaproteobacteria</taxon>
        <taxon>Caulobacterales</taxon>
        <taxon>Caulobacteraceae</taxon>
        <taxon>Phenylobacterium</taxon>
    </lineage>
</organism>
<comment type="similarity">
    <text evidence="4 7">Belongs to the glucosamine/galactosamine-6-phosphate isomerase family. 6-phosphogluconolactonase subfamily.</text>
</comment>
<proteinExistence type="inferred from homology"/>
<comment type="function">
    <text evidence="2 7">Hydrolysis of 6-phosphogluconolactone to 6-phosphogluconate.</text>
</comment>